<dbReference type="GO" id="GO:1990380">
    <property type="term" value="F:K48-linked deubiquitinase activity"/>
    <property type="evidence" value="ECO:0007669"/>
    <property type="project" value="UniProtKB-UniRule"/>
</dbReference>
<dbReference type="EC" id="3.4.19.12" evidence="2"/>
<evidence type="ECO:0000259" key="3">
    <source>
        <dbReference type="SMART" id="SM01174"/>
    </source>
</evidence>
<reference evidence="4" key="2">
    <citation type="submission" date="2022-10" db="EMBL/GenBank/DDBJ databases">
        <authorList>
            <consortium name="ENA_rothamsted_submissions"/>
            <consortium name="culmorum"/>
            <person name="King R."/>
        </authorList>
    </citation>
    <scope>NUCLEOTIDE SEQUENCE</scope>
</reference>
<comment type="similarity">
    <text evidence="1 2">Belongs to the MINDY deubiquitinase family. FAM188 subfamily.</text>
</comment>
<feature type="domain" description="Deubiquitinating enzyme MINDY-3/4 conserved" evidence="3">
    <location>
        <begin position="21"/>
        <end position="383"/>
    </location>
</feature>
<dbReference type="OrthoDB" id="2012278at2759"/>
<dbReference type="Pfam" id="PF13898">
    <property type="entry name" value="MINDY-3_4_CD"/>
    <property type="match status" value="1"/>
</dbReference>
<gene>
    <name evidence="4" type="ORF">CHIRRI_LOCUS6790</name>
</gene>
<sequence length="392" mass="44659">MSRVKLVGGRPITAEEAIDIRQTVFGSASSPPRGEWTRTGLVFSKDGYTFGLKCPKNATRGLQSVIQAFLIKHFIFENRPKEKSIPIEKLLKPSESEQICALWTCMSEIIWNIGEKKKAIVVLPCDTPQPPISHTNQYFQDNITEKLHIFEFHKLDDLQIFMKRYLFFFTDDSSPGALLLLYSAVWTRGFENVRADMDLKKSGHLLGNHEEGSLNVITLLLSGRATPYLHNGVIYVGDEDHYALPQFGILCRSGVGLLIWDGEGATLTTRQPGSRLKTPAFPIWITCCTGHYGVIFNSNKELLRNYHAEKRFELHHYTCGNLFLSMTVDNRNQDDEDGYSSQKMPNPNNKCDFKENDALSIQISPLEKLIRTKWCDAKITFHHQVEQMKLML</sequence>
<comment type="function">
    <text evidence="2">Hydrolase that can remove 'Lys-48'-linked conjugated ubiquitin from proteins.</text>
</comment>
<evidence type="ECO:0000256" key="1">
    <source>
        <dbReference type="ARBA" id="ARBA00011074"/>
    </source>
</evidence>
<dbReference type="GO" id="GO:0006508">
    <property type="term" value="P:proteolysis"/>
    <property type="evidence" value="ECO:0007669"/>
    <property type="project" value="UniProtKB-KW"/>
</dbReference>
<dbReference type="SMART" id="SM01174">
    <property type="entry name" value="DUF4205"/>
    <property type="match status" value="1"/>
</dbReference>
<keyword evidence="2" id="KW-0833">Ubl conjugation pathway</keyword>
<evidence type="ECO:0000256" key="2">
    <source>
        <dbReference type="RuleBase" id="RU367088"/>
    </source>
</evidence>
<dbReference type="PANTHER" id="PTHR12473:SF8">
    <property type="entry name" value="UBIQUITIN CARBOXYL-TERMINAL HYDROLASE MINDY-4-RELATED"/>
    <property type="match status" value="1"/>
</dbReference>
<keyword evidence="2" id="KW-0788">Thiol protease</keyword>
<name>A0A9P0IUN1_9DIPT</name>
<dbReference type="Proteomes" id="UP001153620">
    <property type="component" value="Chromosome 2"/>
</dbReference>
<accession>A0A9P0IUN1</accession>
<evidence type="ECO:0000313" key="5">
    <source>
        <dbReference type="Proteomes" id="UP001153620"/>
    </source>
</evidence>
<keyword evidence="5" id="KW-1185">Reference proteome</keyword>
<protein>
    <recommendedName>
        <fullName evidence="2">Ubiquitin carboxyl-terminal hydrolase MINDY</fullName>
        <ecNumber evidence="2">3.4.19.12</ecNumber>
    </recommendedName>
</protein>
<dbReference type="InterPro" id="IPR039785">
    <property type="entry name" value="MINY3/4"/>
</dbReference>
<dbReference type="EMBL" id="OU895878">
    <property type="protein sequence ID" value="CAH1719495.1"/>
    <property type="molecule type" value="Genomic_DNA"/>
</dbReference>
<dbReference type="GO" id="GO:0071108">
    <property type="term" value="P:protein K48-linked deubiquitination"/>
    <property type="evidence" value="ECO:0007669"/>
    <property type="project" value="InterPro"/>
</dbReference>
<keyword evidence="2" id="KW-0378">Hydrolase</keyword>
<dbReference type="InterPro" id="IPR025257">
    <property type="entry name" value="MINDY-3/4_CD"/>
</dbReference>
<dbReference type="GO" id="GO:0004843">
    <property type="term" value="F:cysteine-type deubiquitinase activity"/>
    <property type="evidence" value="ECO:0007669"/>
    <property type="project" value="UniProtKB-UniRule"/>
</dbReference>
<proteinExistence type="inferred from homology"/>
<keyword evidence="2" id="KW-0645">Protease</keyword>
<comment type="catalytic activity">
    <reaction evidence="2">
        <text>Thiol-dependent hydrolysis of ester, thioester, amide, peptide and isopeptide bonds formed by the C-terminal Gly of ubiquitin (a 76-residue protein attached to proteins as an intracellular targeting signal).</text>
        <dbReference type="EC" id="3.4.19.12"/>
    </reaction>
</comment>
<evidence type="ECO:0000313" key="4">
    <source>
        <dbReference type="EMBL" id="CAH1719495.1"/>
    </source>
</evidence>
<dbReference type="PANTHER" id="PTHR12473">
    <property type="entry name" value="UBIQUITIN CARBOXYL-TERMINAL HYDROLASE MINDY-4-RELATED"/>
    <property type="match status" value="1"/>
</dbReference>
<organism evidence="4 5">
    <name type="scientific">Chironomus riparius</name>
    <dbReference type="NCBI Taxonomy" id="315576"/>
    <lineage>
        <taxon>Eukaryota</taxon>
        <taxon>Metazoa</taxon>
        <taxon>Ecdysozoa</taxon>
        <taxon>Arthropoda</taxon>
        <taxon>Hexapoda</taxon>
        <taxon>Insecta</taxon>
        <taxon>Pterygota</taxon>
        <taxon>Neoptera</taxon>
        <taxon>Endopterygota</taxon>
        <taxon>Diptera</taxon>
        <taxon>Nematocera</taxon>
        <taxon>Chironomoidea</taxon>
        <taxon>Chironomidae</taxon>
        <taxon>Chironominae</taxon>
        <taxon>Chironomus</taxon>
    </lineage>
</organism>
<reference evidence="4" key="1">
    <citation type="submission" date="2022-01" db="EMBL/GenBank/DDBJ databases">
        <authorList>
            <person name="King R."/>
        </authorList>
    </citation>
    <scope>NUCLEOTIDE SEQUENCE</scope>
</reference>
<dbReference type="AlphaFoldDB" id="A0A9P0IUN1"/>